<protein>
    <recommendedName>
        <fullName evidence="4">YbaB/EbfC DNA-binding family protein</fullName>
    </recommendedName>
</protein>
<dbReference type="Proteomes" id="UP000239209">
    <property type="component" value="Unassembled WGS sequence"/>
</dbReference>
<reference evidence="2 3" key="1">
    <citation type="submission" date="2018-03" db="EMBL/GenBank/DDBJ databases">
        <title>Genomic Encyclopedia of Archaeal and Bacterial Type Strains, Phase II (KMG-II): from individual species to whole genera.</title>
        <authorList>
            <person name="Goeker M."/>
        </authorList>
    </citation>
    <scope>NUCLEOTIDE SEQUENCE [LARGE SCALE GENOMIC DNA]</scope>
    <source>
        <strain evidence="2 3">DSM 45348</strain>
    </source>
</reference>
<dbReference type="EMBL" id="PVZG01000014">
    <property type="protein sequence ID" value="PRY24019.1"/>
    <property type="molecule type" value="Genomic_DNA"/>
</dbReference>
<name>A0A2T0RS42_9ACTN</name>
<dbReference type="Gene3D" id="3.30.1310.10">
    <property type="entry name" value="Nucleoid-associated protein YbaB-like domain"/>
    <property type="match status" value="1"/>
</dbReference>
<comment type="caution">
    <text evidence="2">The sequence shown here is derived from an EMBL/GenBank/DDBJ whole genome shotgun (WGS) entry which is preliminary data.</text>
</comment>
<evidence type="ECO:0008006" key="4">
    <source>
        <dbReference type="Google" id="ProtNLM"/>
    </source>
</evidence>
<evidence type="ECO:0000256" key="1">
    <source>
        <dbReference type="SAM" id="MobiDB-lite"/>
    </source>
</evidence>
<keyword evidence="3" id="KW-1185">Reference proteome</keyword>
<sequence>MCWCCSRLARCEQGAAGDYGGSLVHRSRPHRADSHGASHQWRKHDHLRVPARPRCLIPRADLPRCPSAGRRRAGAMSAMQPGNPAPKLQQQAAQLSQLAQGLAAATPQRTEGSDATGWVRVSLGPDGAPTDIRVRDGWRQRIAPEALAAAVLDANRDAVRRAMESWIDALDQQRWWRRRADVDEFAGEAGQSDLPAPPHGLTRDVNDVAEEAITELQGAQRSASAPADQEHEGADDGRHVVVRVGQGGLLACDIVPRWAEREEGSAVSAALSVALKRARPEPPPPPSSSRADDLVADALATLLSMTANPTTRNGDQ</sequence>
<dbReference type="AlphaFoldDB" id="A0A2T0RS42"/>
<evidence type="ECO:0000313" key="2">
    <source>
        <dbReference type="EMBL" id="PRY24019.1"/>
    </source>
</evidence>
<accession>A0A2T0RS42</accession>
<proteinExistence type="predicted"/>
<feature type="region of interest" description="Disordered" evidence="1">
    <location>
        <begin position="216"/>
        <end position="236"/>
    </location>
</feature>
<organism evidence="2 3">
    <name type="scientific">Pseudosporangium ferrugineum</name>
    <dbReference type="NCBI Taxonomy" id="439699"/>
    <lineage>
        <taxon>Bacteria</taxon>
        <taxon>Bacillati</taxon>
        <taxon>Actinomycetota</taxon>
        <taxon>Actinomycetes</taxon>
        <taxon>Micromonosporales</taxon>
        <taxon>Micromonosporaceae</taxon>
        <taxon>Pseudosporangium</taxon>
    </lineage>
</organism>
<evidence type="ECO:0000313" key="3">
    <source>
        <dbReference type="Proteomes" id="UP000239209"/>
    </source>
</evidence>
<gene>
    <name evidence="2" type="ORF">CLV70_114152</name>
</gene>
<dbReference type="InterPro" id="IPR036894">
    <property type="entry name" value="YbaB-like_sf"/>
</dbReference>